<evidence type="ECO:0000256" key="2">
    <source>
        <dbReference type="ARBA" id="ARBA00009057"/>
    </source>
</evidence>
<feature type="region of interest" description="Disordered" evidence="4">
    <location>
        <begin position="20"/>
        <end position="41"/>
    </location>
</feature>
<dbReference type="SMR" id="A0A3B5ZN21"/>
<reference evidence="6" key="1">
    <citation type="submission" date="2018-08" db="EMBL/GenBank/DDBJ databases">
        <authorList>
            <person name="Rossello M."/>
        </authorList>
    </citation>
    <scope>NUCLEOTIDE SEQUENCE [LARGE SCALE GENOMIC DNA]</scope>
    <source>
        <strain evidence="6">cv. Chinese Spring</strain>
    </source>
</reference>
<dbReference type="AlphaFoldDB" id="A0A3B5ZN21"/>
<dbReference type="Gramene" id="TraesWEE_scaffold_053435_01G000200.1">
    <property type="protein sequence ID" value="TraesWEE_scaffold_053435_01G000200.1"/>
    <property type="gene ID" value="TraesWEE_scaffold_053435_01G000200"/>
</dbReference>
<feature type="compositionally biased region" description="Low complexity" evidence="4">
    <location>
        <begin position="27"/>
        <end position="37"/>
    </location>
</feature>
<evidence type="ECO:0000313" key="7">
    <source>
        <dbReference type="Proteomes" id="UP000019116"/>
    </source>
</evidence>
<comment type="similarity">
    <text evidence="2">Belongs to the BRX family.</text>
</comment>
<protein>
    <recommendedName>
        <fullName evidence="5">BRX domain-containing protein</fullName>
    </recommendedName>
</protein>
<feature type="region of interest" description="Disordered" evidence="4">
    <location>
        <begin position="53"/>
        <end position="100"/>
    </location>
</feature>
<dbReference type="Gramene" id="TraesCLE_scaffold_037112_01G000200.1">
    <property type="protein sequence ID" value="TraesCLE_scaffold_037112_01G000200.1"/>
    <property type="gene ID" value="TraesCLE_scaffold_037112_01G000200"/>
</dbReference>
<dbReference type="EnsemblPlants" id="TraesCS1D02G019800.1">
    <property type="protein sequence ID" value="TraesCS1D02G019800.1"/>
    <property type="gene ID" value="TraesCS1D02G019800"/>
</dbReference>
<dbReference type="STRING" id="4565.A0A3B5ZN21"/>
<gene>
    <name evidence="6" type="primary">LOC123179876</name>
</gene>
<dbReference type="Gramene" id="TraesCS1D02G019800.1">
    <property type="protein sequence ID" value="TraesCS1D02G019800.1"/>
    <property type="gene ID" value="TraesCS1D02G019800"/>
</dbReference>
<sequence>MRWLSVNFLPIQSKPIQTLARSPLAPPAGGATARATGSPPPLIRRCRALSSPPCPRSGAAELGGGAAAATSQVSSTGSMDGTMHAPSGAEPRVAAHSSVNGNGAARRLHDEWLEEYEAGVFMKLKDLGDGTRELKRVRFSKRRFGEHQAENWWKENREKVYERYNIRTSQRASSAAPTHSA</sequence>
<dbReference type="PANTHER" id="PTHR46058">
    <property type="entry name" value="PROTEIN BREVIS RADIX-LIKE 1"/>
    <property type="match status" value="1"/>
</dbReference>
<evidence type="ECO:0000256" key="3">
    <source>
        <dbReference type="ARBA" id="ARBA00023242"/>
    </source>
</evidence>
<dbReference type="InterPro" id="IPR013591">
    <property type="entry name" value="Brevis_radix_dom"/>
</dbReference>
<reference evidence="6" key="2">
    <citation type="submission" date="2018-10" db="UniProtKB">
        <authorList>
            <consortium name="EnsemblPlants"/>
        </authorList>
    </citation>
    <scope>IDENTIFICATION</scope>
</reference>
<evidence type="ECO:0000256" key="4">
    <source>
        <dbReference type="SAM" id="MobiDB-lite"/>
    </source>
</evidence>
<dbReference type="Gramene" id="TraesROB_scaffold_227372_01G000100.1">
    <property type="protein sequence ID" value="TraesROB_scaffold_227372_01G000100.1"/>
    <property type="gene ID" value="TraesROB_scaffold_227372_01G000100"/>
</dbReference>
<feature type="compositionally biased region" description="Polar residues" evidence="4">
    <location>
        <begin position="70"/>
        <end position="79"/>
    </location>
</feature>
<evidence type="ECO:0000256" key="1">
    <source>
        <dbReference type="ARBA" id="ARBA00004123"/>
    </source>
</evidence>
<feature type="domain" description="BRX" evidence="5">
    <location>
        <begin position="110"/>
        <end position="165"/>
    </location>
</feature>
<dbReference type="GeneID" id="123179876"/>
<dbReference type="GO" id="GO:0005634">
    <property type="term" value="C:nucleus"/>
    <property type="evidence" value="ECO:0007669"/>
    <property type="project" value="UniProtKB-SubCell"/>
</dbReference>
<dbReference type="Pfam" id="PF08381">
    <property type="entry name" value="BRX"/>
    <property type="match status" value="1"/>
</dbReference>
<keyword evidence="3" id="KW-0539">Nucleus</keyword>
<dbReference type="Gramene" id="TraesKAR1D01G0007930.1">
    <property type="protein sequence ID" value="cds.TraesKAR1D01G0007930.1"/>
    <property type="gene ID" value="TraesKAR1D01G0007930"/>
</dbReference>
<evidence type="ECO:0000259" key="5">
    <source>
        <dbReference type="PROSITE" id="PS51514"/>
    </source>
</evidence>
<organism evidence="6">
    <name type="scientific">Triticum aestivum</name>
    <name type="common">Wheat</name>
    <dbReference type="NCBI Taxonomy" id="4565"/>
    <lineage>
        <taxon>Eukaryota</taxon>
        <taxon>Viridiplantae</taxon>
        <taxon>Streptophyta</taxon>
        <taxon>Embryophyta</taxon>
        <taxon>Tracheophyta</taxon>
        <taxon>Spermatophyta</taxon>
        <taxon>Magnoliopsida</taxon>
        <taxon>Liliopsida</taxon>
        <taxon>Poales</taxon>
        <taxon>Poaceae</taxon>
        <taxon>BOP clade</taxon>
        <taxon>Pooideae</taxon>
        <taxon>Triticodae</taxon>
        <taxon>Triticeae</taxon>
        <taxon>Triticinae</taxon>
        <taxon>Triticum</taxon>
    </lineage>
</organism>
<dbReference type="Gramene" id="TraesPARA_EIv1.0_0229050.1">
    <property type="protein sequence ID" value="TraesPARA_EIv1.0_0229050.1.CDS"/>
    <property type="gene ID" value="TraesPARA_EIv1.0_0229050"/>
</dbReference>
<accession>A0A3B5ZN21</accession>
<dbReference type="Proteomes" id="UP000019116">
    <property type="component" value="Chromosome 1D"/>
</dbReference>
<dbReference type="OrthoDB" id="678154at2759"/>
<dbReference type="RefSeq" id="XP_044447706.1">
    <property type="nucleotide sequence ID" value="XM_044591771.1"/>
</dbReference>
<dbReference type="InterPro" id="IPR044532">
    <property type="entry name" value="BRX-like"/>
</dbReference>
<keyword evidence="7" id="KW-1185">Reference proteome</keyword>
<dbReference type="PANTHER" id="PTHR46058:SF2">
    <property type="entry name" value="PROTEIN BREVIS RADIX-LIKE 3"/>
    <property type="match status" value="1"/>
</dbReference>
<proteinExistence type="inferred from homology"/>
<dbReference type="PROSITE" id="PS51514">
    <property type="entry name" value="BRX"/>
    <property type="match status" value="1"/>
</dbReference>
<name>A0A3B5ZN21_WHEAT</name>
<dbReference type="Gramene" id="TraesCS1D03G0038500.1">
    <property type="protein sequence ID" value="TraesCS1D03G0038500.1.CDS"/>
    <property type="gene ID" value="TraesCS1D03G0038500"/>
</dbReference>
<comment type="subcellular location">
    <subcellularLocation>
        <location evidence="1">Nucleus</location>
    </subcellularLocation>
</comment>
<evidence type="ECO:0000313" key="6">
    <source>
        <dbReference type="EnsemblPlants" id="TraesCS1D02G019800.1"/>
    </source>
</evidence>